<dbReference type="AlphaFoldDB" id="A0A2X2UVI9"/>
<reference evidence="1 2" key="1">
    <citation type="submission" date="2018-06" db="EMBL/GenBank/DDBJ databases">
        <authorList>
            <consortium name="Pathogen Informatics"/>
            <person name="Doyle S."/>
        </authorList>
    </citation>
    <scope>NUCLEOTIDE SEQUENCE [LARGE SCALE GENOMIC DNA]</scope>
    <source>
        <strain evidence="1 2">NCTC10786</strain>
    </source>
</reference>
<dbReference type="SUPFAM" id="SSF52540">
    <property type="entry name" value="P-loop containing nucleoside triphosphate hydrolases"/>
    <property type="match status" value="1"/>
</dbReference>
<evidence type="ECO:0000313" key="2">
    <source>
        <dbReference type="Proteomes" id="UP000251584"/>
    </source>
</evidence>
<proteinExistence type="predicted"/>
<keyword evidence="1" id="KW-0067">ATP-binding</keyword>
<name>A0A2X2UVI9_CITKO</name>
<evidence type="ECO:0000313" key="1">
    <source>
        <dbReference type="EMBL" id="SQB20626.1"/>
    </source>
</evidence>
<sequence length="72" mass="8003">MKLPLRWTPNPNGAIQSALDELQKNRTSLVIAHRLSTIEQADEIVVVEDGIIVERGTHRELLEQRGGVFATA</sequence>
<dbReference type="PANTHER" id="PTHR24222">
    <property type="entry name" value="ABC TRANSPORTER B FAMILY"/>
    <property type="match status" value="1"/>
</dbReference>
<dbReference type="EC" id="3.6.3.-" evidence="1"/>
<dbReference type="InterPro" id="IPR039421">
    <property type="entry name" value="Type_1_exporter"/>
</dbReference>
<dbReference type="Proteomes" id="UP000251584">
    <property type="component" value="Unassembled WGS sequence"/>
</dbReference>
<keyword evidence="1" id="KW-0378">Hydrolase</keyword>
<dbReference type="EMBL" id="UAVY01000001">
    <property type="protein sequence ID" value="SQB20626.1"/>
    <property type="molecule type" value="Genomic_DNA"/>
</dbReference>
<organism evidence="1 2">
    <name type="scientific">Citrobacter koseri</name>
    <name type="common">Citrobacter diversus</name>
    <dbReference type="NCBI Taxonomy" id="545"/>
    <lineage>
        <taxon>Bacteria</taxon>
        <taxon>Pseudomonadati</taxon>
        <taxon>Pseudomonadota</taxon>
        <taxon>Gammaproteobacteria</taxon>
        <taxon>Enterobacterales</taxon>
        <taxon>Enterobacteriaceae</taxon>
        <taxon>Citrobacter</taxon>
    </lineage>
</organism>
<dbReference type="GO" id="GO:0005886">
    <property type="term" value="C:plasma membrane"/>
    <property type="evidence" value="ECO:0007669"/>
    <property type="project" value="TreeGrafter"/>
</dbReference>
<accession>A0A2X2UVI9</accession>
<dbReference type="InterPro" id="IPR027417">
    <property type="entry name" value="P-loop_NTPase"/>
</dbReference>
<dbReference type="GO" id="GO:0016787">
    <property type="term" value="F:hydrolase activity"/>
    <property type="evidence" value="ECO:0007669"/>
    <property type="project" value="UniProtKB-KW"/>
</dbReference>
<protein>
    <submittedName>
        <fullName evidence="1">Lipid transporter ATP-binding/permease protein</fullName>
        <ecNumber evidence="1">3.6.3.-</ecNumber>
    </submittedName>
</protein>
<dbReference type="PANTHER" id="PTHR24222:SF76">
    <property type="entry name" value="MYCOBACTIN IMPORT ATP-BINDING_PERMEASE PROTEIN IRTB"/>
    <property type="match status" value="1"/>
</dbReference>
<dbReference type="GO" id="GO:0005524">
    <property type="term" value="F:ATP binding"/>
    <property type="evidence" value="ECO:0007669"/>
    <property type="project" value="UniProtKB-KW"/>
</dbReference>
<gene>
    <name evidence="1" type="primary">msbA_1</name>
    <name evidence="1" type="ORF">NCTC10786_00101</name>
</gene>
<dbReference type="Gene3D" id="3.40.50.300">
    <property type="entry name" value="P-loop containing nucleotide triphosphate hydrolases"/>
    <property type="match status" value="1"/>
</dbReference>
<dbReference type="GO" id="GO:0042626">
    <property type="term" value="F:ATPase-coupled transmembrane transporter activity"/>
    <property type="evidence" value="ECO:0007669"/>
    <property type="project" value="TreeGrafter"/>
</dbReference>
<keyword evidence="1" id="KW-0547">Nucleotide-binding</keyword>